<accession>A0A8K0J797</accession>
<dbReference type="GO" id="GO:0003824">
    <property type="term" value="F:catalytic activity"/>
    <property type="evidence" value="ECO:0007669"/>
    <property type="project" value="InterPro"/>
</dbReference>
<evidence type="ECO:0000313" key="4">
    <source>
        <dbReference type="EMBL" id="KAG5926623.1"/>
    </source>
</evidence>
<feature type="transmembrane region" description="Helical" evidence="2">
    <location>
        <begin position="16"/>
        <end position="37"/>
    </location>
</feature>
<dbReference type="PANTHER" id="PTHR14237:SF23">
    <property type="entry name" value="MOSC DOMAIN PROTEIN (AFU_ORTHOLOGUE AFUA_7G05900)"/>
    <property type="match status" value="1"/>
</dbReference>
<dbReference type="Proteomes" id="UP000811619">
    <property type="component" value="Unassembled WGS sequence"/>
</dbReference>
<keyword evidence="2" id="KW-0472">Membrane</keyword>
<dbReference type="GO" id="GO:0030151">
    <property type="term" value="F:molybdenum ion binding"/>
    <property type="evidence" value="ECO:0007669"/>
    <property type="project" value="InterPro"/>
</dbReference>
<dbReference type="PANTHER" id="PTHR14237">
    <property type="entry name" value="MOLYBDOPTERIN COFACTOR SULFURASE MOSC"/>
    <property type="match status" value="1"/>
</dbReference>
<evidence type="ECO:0000313" key="5">
    <source>
        <dbReference type="Proteomes" id="UP000811619"/>
    </source>
</evidence>
<name>A0A8K0J797_9HYPO</name>
<dbReference type="GO" id="GO:0030170">
    <property type="term" value="F:pyridoxal phosphate binding"/>
    <property type="evidence" value="ECO:0007669"/>
    <property type="project" value="InterPro"/>
</dbReference>
<proteinExistence type="predicted"/>
<gene>
    <name evidence="4" type="ORF">E4U42_003103</name>
</gene>
<keyword evidence="2" id="KW-0812">Transmembrane</keyword>
<comment type="caution">
    <text evidence="4">The sequence shown here is derived from an EMBL/GenBank/DDBJ whole genome shotgun (WGS) entry which is preliminary data.</text>
</comment>
<evidence type="ECO:0000256" key="1">
    <source>
        <dbReference type="SAM" id="MobiDB-lite"/>
    </source>
</evidence>
<organism evidence="4 5">
    <name type="scientific">Claviceps africana</name>
    <dbReference type="NCBI Taxonomy" id="83212"/>
    <lineage>
        <taxon>Eukaryota</taxon>
        <taxon>Fungi</taxon>
        <taxon>Dikarya</taxon>
        <taxon>Ascomycota</taxon>
        <taxon>Pezizomycotina</taxon>
        <taxon>Sordariomycetes</taxon>
        <taxon>Hypocreomycetidae</taxon>
        <taxon>Hypocreales</taxon>
        <taxon>Clavicipitaceae</taxon>
        <taxon>Claviceps</taxon>
    </lineage>
</organism>
<evidence type="ECO:0000259" key="3">
    <source>
        <dbReference type="PROSITE" id="PS51340"/>
    </source>
</evidence>
<keyword evidence="2" id="KW-1133">Transmembrane helix</keyword>
<reference evidence="4" key="1">
    <citation type="journal article" date="2020" name="bioRxiv">
        <title>Whole genome comparisons of ergot fungi reveals the divergence and evolution of species within the genus Claviceps are the result of varying mechanisms driving genome evolution and host range expansion.</title>
        <authorList>
            <person name="Wyka S.A."/>
            <person name="Mondo S.J."/>
            <person name="Liu M."/>
            <person name="Dettman J."/>
            <person name="Nalam V."/>
            <person name="Broders K.D."/>
        </authorList>
    </citation>
    <scope>NUCLEOTIDE SEQUENCE</scope>
    <source>
        <strain evidence="4">CCC 489</strain>
    </source>
</reference>
<protein>
    <recommendedName>
        <fullName evidence="3">MOSC domain-containing protein</fullName>
    </recommendedName>
</protein>
<dbReference type="AlphaFoldDB" id="A0A8K0J797"/>
<evidence type="ECO:0000256" key="2">
    <source>
        <dbReference type="SAM" id="Phobius"/>
    </source>
</evidence>
<feature type="domain" description="MOSC" evidence="3">
    <location>
        <begin position="260"/>
        <end position="436"/>
    </location>
</feature>
<sequence>MDGSALGSESIRQFDYGAVFLMAVTIMVFLVPIFTIFPPVPVEPGDALRQTHYKLGRPSHQSNLDHHHTSDQQPQTGTKPTVKSLFIYPIKSCRGIELDRSRVLPTGLEHDRLFMFAQRKPTAAHSGTHAGPRYSWEAVTQRQLPLLANINVDVWLPDASKTSRQLGHLDDKFLLVRFPWQAPGWRGNMHLLATKLSRGWRAVPEKQFLLPMDFPSQTEMEARSYEFEHVKIWTDVSRALNMSKDLPPQLATYLGAKHQLALFRSDPSSRRKVFGCAPRKETLGYQPEVDFHDGYPIHLLNMSSIHALESLIQKDESIQSLNARRFRGNIIVSGAEEYDEDEWKSVRFRSSSRPGESSQFDVSCRTVRCKLPNVDPATGVRHGVEPDRSLRKYRVVDEGAPRMGCLGMQLCPVFPDASTPARLESYVQVGMGVEVLERGPHKYLKEST</sequence>
<dbReference type="SUPFAM" id="SSF50800">
    <property type="entry name" value="PK beta-barrel domain-like"/>
    <property type="match status" value="1"/>
</dbReference>
<dbReference type="Pfam" id="PF03476">
    <property type="entry name" value="MOSC_N"/>
    <property type="match status" value="1"/>
</dbReference>
<dbReference type="EMBL" id="SRPY01000250">
    <property type="protein sequence ID" value="KAG5926623.1"/>
    <property type="molecule type" value="Genomic_DNA"/>
</dbReference>
<dbReference type="OrthoDB" id="17255at2759"/>
<dbReference type="Pfam" id="PF03473">
    <property type="entry name" value="MOSC"/>
    <property type="match status" value="1"/>
</dbReference>
<keyword evidence="5" id="KW-1185">Reference proteome</keyword>
<dbReference type="InterPro" id="IPR005302">
    <property type="entry name" value="MoCF_Sase_C"/>
</dbReference>
<dbReference type="InterPro" id="IPR005303">
    <property type="entry name" value="MOCOS_middle"/>
</dbReference>
<feature type="region of interest" description="Disordered" evidence="1">
    <location>
        <begin position="57"/>
        <end position="79"/>
    </location>
</feature>
<dbReference type="InterPro" id="IPR011037">
    <property type="entry name" value="Pyrv_Knase-like_insert_dom_sf"/>
</dbReference>
<dbReference type="PROSITE" id="PS51340">
    <property type="entry name" value="MOSC"/>
    <property type="match status" value="1"/>
</dbReference>